<keyword evidence="3" id="KW-1185">Reference proteome</keyword>
<reference evidence="2 3" key="1">
    <citation type="journal article" date="2005" name="Science">
        <title>The genome sequence of Trypanosoma cruzi, etiologic agent of Chagas disease.</title>
        <authorList>
            <person name="El-Sayed N.M."/>
            <person name="Myler P.J."/>
            <person name="Bartholomeu D.C."/>
            <person name="Nilsson D."/>
            <person name="Aggarwal G."/>
            <person name="Tran A.N."/>
            <person name="Ghedin E."/>
            <person name="Worthey E.A."/>
            <person name="Delcher A.L."/>
            <person name="Blandin G."/>
            <person name="Westenberger S.J."/>
            <person name="Caler E."/>
            <person name="Cerqueira G.C."/>
            <person name="Branche C."/>
            <person name="Haas B."/>
            <person name="Anupama A."/>
            <person name="Arner E."/>
            <person name="Aslund L."/>
            <person name="Attipoe P."/>
            <person name="Bontempi E."/>
            <person name="Bringaud F."/>
            <person name="Burton P."/>
            <person name="Cadag E."/>
            <person name="Campbell D.A."/>
            <person name="Carrington M."/>
            <person name="Crabtree J."/>
            <person name="Darban H."/>
            <person name="da Silveira J.F."/>
            <person name="de Jong P."/>
            <person name="Edwards K."/>
            <person name="Englund P.T."/>
            <person name="Fazelina G."/>
            <person name="Feldblyum T."/>
            <person name="Ferella M."/>
            <person name="Frasch A.C."/>
            <person name="Gull K."/>
            <person name="Horn D."/>
            <person name="Hou L."/>
            <person name="Huang Y."/>
            <person name="Kindlund E."/>
            <person name="Klingbeil M."/>
            <person name="Kluge S."/>
            <person name="Koo H."/>
            <person name="Lacerda D."/>
            <person name="Levin M.J."/>
            <person name="Lorenzi H."/>
            <person name="Louie T."/>
            <person name="Machado C.R."/>
            <person name="McCulloch R."/>
            <person name="McKenna A."/>
            <person name="Mizuno Y."/>
            <person name="Mottram J.C."/>
            <person name="Nelson S."/>
            <person name="Ochaya S."/>
            <person name="Osoegawa K."/>
            <person name="Pai G."/>
            <person name="Parsons M."/>
            <person name="Pentony M."/>
            <person name="Pettersson U."/>
            <person name="Pop M."/>
            <person name="Ramirez J.L."/>
            <person name="Rinta J."/>
            <person name="Robertson L."/>
            <person name="Salzberg S.L."/>
            <person name="Sanchez D.O."/>
            <person name="Seyler A."/>
            <person name="Sharma R."/>
            <person name="Shetty J."/>
            <person name="Simpson A.J."/>
            <person name="Sisk E."/>
            <person name="Tammi M.T."/>
            <person name="Tarleton R."/>
            <person name="Teixeira S."/>
            <person name="Van Aken S."/>
            <person name="Vogt C."/>
            <person name="Ward P.N."/>
            <person name="Wickstead B."/>
            <person name="Wortman J."/>
            <person name="White O."/>
            <person name="Fraser C.M."/>
            <person name="Stuart K.D."/>
            <person name="Andersson B."/>
        </authorList>
    </citation>
    <scope>NUCLEOTIDE SEQUENCE [LARGE SCALE GENOMIC DNA]</scope>
    <source>
        <strain evidence="2 3">CL Brener</strain>
    </source>
</reference>
<protein>
    <submittedName>
        <fullName evidence="2">Uncharacterized protein</fullName>
    </submittedName>
</protein>
<feature type="region of interest" description="Disordered" evidence="1">
    <location>
        <begin position="145"/>
        <end position="168"/>
    </location>
</feature>
<proteinExistence type="predicted"/>
<dbReference type="EMBL" id="AAHK01006873">
    <property type="protein sequence ID" value="EAN80846.1"/>
    <property type="molecule type" value="Genomic_DNA"/>
</dbReference>
<evidence type="ECO:0000256" key="1">
    <source>
        <dbReference type="SAM" id="MobiDB-lite"/>
    </source>
</evidence>
<gene>
    <name evidence="2" type="ORF">Tc00.1047053507755.10</name>
</gene>
<evidence type="ECO:0000313" key="2">
    <source>
        <dbReference type="EMBL" id="EAN80846.1"/>
    </source>
</evidence>
<accession>Q4CKP4</accession>
<dbReference type="Proteomes" id="UP000002296">
    <property type="component" value="Unassembled WGS sequence"/>
</dbReference>
<sequence>MSLTDPRPLEAATTPASSLSNSIRLALLPASVKLPRGKSSSPEPLAVLLPSDFCCMSVISSTQNSSLFSSGISTVSPGRGCSVMEWRAIMQPVLLTLFKHWSVAAIRPGLFRRVCVGDVLFARERKLANSTPSAPCVNFPHRSTRVGAPRADCSSSSSSCKERERHEW</sequence>
<dbReference type="AlphaFoldDB" id="Q4CKP4"/>
<name>Q4CKP4_TRYCC</name>
<organism evidence="2 3">
    <name type="scientific">Trypanosoma cruzi (strain CL Brener)</name>
    <dbReference type="NCBI Taxonomy" id="353153"/>
    <lineage>
        <taxon>Eukaryota</taxon>
        <taxon>Discoba</taxon>
        <taxon>Euglenozoa</taxon>
        <taxon>Kinetoplastea</taxon>
        <taxon>Metakinetoplastina</taxon>
        <taxon>Trypanosomatida</taxon>
        <taxon>Trypanosomatidae</taxon>
        <taxon>Trypanosoma</taxon>
        <taxon>Schizotrypanum</taxon>
    </lineage>
</organism>
<dbReference type="KEGG" id="tcr:507755.10"/>
<dbReference type="GeneID" id="3531452"/>
<comment type="caution">
    <text evidence="2">The sequence shown here is derived from an EMBL/GenBank/DDBJ whole genome shotgun (WGS) entry which is preliminary data.</text>
</comment>
<evidence type="ECO:0000313" key="3">
    <source>
        <dbReference type="Proteomes" id="UP000002296"/>
    </source>
</evidence>
<dbReference type="InParanoid" id="Q4CKP4"/>
<dbReference type="RefSeq" id="XP_802292.1">
    <property type="nucleotide sequence ID" value="XM_797199.1"/>
</dbReference>
<dbReference type="PaxDb" id="353153-Q4CKP4"/>